<organism evidence="1 2">
    <name type="scientific">Ancylostoma ceylanicum</name>
    <dbReference type="NCBI Taxonomy" id="53326"/>
    <lineage>
        <taxon>Eukaryota</taxon>
        <taxon>Metazoa</taxon>
        <taxon>Ecdysozoa</taxon>
        <taxon>Nematoda</taxon>
        <taxon>Chromadorea</taxon>
        <taxon>Rhabditida</taxon>
        <taxon>Rhabditina</taxon>
        <taxon>Rhabditomorpha</taxon>
        <taxon>Strongyloidea</taxon>
        <taxon>Ancylostomatidae</taxon>
        <taxon>Ancylostomatinae</taxon>
        <taxon>Ancylostoma</taxon>
    </lineage>
</organism>
<keyword evidence="2" id="KW-1185">Reference proteome</keyword>
<dbReference type="EMBL" id="JARK01001572">
    <property type="protein sequence ID" value="EYB89101.1"/>
    <property type="molecule type" value="Genomic_DNA"/>
</dbReference>
<accession>A0A016SFI3</accession>
<reference evidence="2" key="1">
    <citation type="journal article" date="2015" name="Nat. Genet.">
        <title>The genome and transcriptome of the zoonotic hookworm Ancylostoma ceylanicum identify infection-specific gene families.</title>
        <authorList>
            <person name="Schwarz E.M."/>
            <person name="Hu Y."/>
            <person name="Antoshechkin I."/>
            <person name="Miller M.M."/>
            <person name="Sternberg P.W."/>
            <person name="Aroian R.V."/>
        </authorList>
    </citation>
    <scope>NUCLEOTIDE SEQUENCE</scope>
    <source>
        <strain evidence="2">HY135</strain>
    </source>
</reference>
<dbReference type="AlphaFoldDB" id="A0A016SFI3"/>
<sequence>MKCTINLADEVSVDAVRFSLTREAAGVSAAFQREQAQCPCRVPRGSRRDRDARRACATEFATATGSITGAVEKFLHGLELHQNYMIHEEDRNGCERSVISETNRLYVHARFGLQGPSEREKVR</sequence>
<proteinExistence type="predicted"/>
<evidence type="ECO:0000313" key="2">
    <source>
        <dbReference type="Proteomes" id="UP000024635"/>
    </source>
</evidence>
<protein>
    <submittedName>
        <fullName evidence="1">Uncharacterized protein</fullName>
    </submittedName>
</protein>
<gene>
    <name evidence="1" type="primary">Acey_s0236.g3222</name>
    <name evidence="1" type="ORF">Y032_0236g3222</name>
</gene>
<evidence type="ECO:0000313" key="1">
    <source>
        <dbReference type="EMBL" id="EYB89101.1"/>
    </source>
</evidence>
<name>A0A016SFI3_9BILA</name>
<dbReference type="Proteomes" id="UP000024635">
    <property type="component" value="Unassembled WGS sequence"/>
</dbReference>
<comment type="caution">
    <text evidence="1">The sequence shown here is derived from an EMBL/GenBank/DDBJ whole genome shotgun (WGS) entry which is preliminary data.</text>
</comment>